<dbReference type="Pfam" id="PF07963">
    <property type="entry name" value="N_methyl"/>
    <property type="match status" value="1"/>
</dbReference>
<dbReference type="InterPro" id="IPR000983">
    <property type="entry name" value="Bac_GSPG_pilin"/>
</dbReference>
<dbReference type="GO" id="GO:0016020">
    <property type="term" value="C:membrane"/>
    <property type="evidence" value="ECO:0007669"/>
    <property type="project" value="UniProtKB-SubCell"/>
</dbReference>
<dbReference type="InterPro" id="IPR045584">
    <property type="entry name" value="Pilin-like"/>
</dbReference>
<dbReference type="GO" id="GO:0030420">
    <property type="term" value="P:establishment of competence for transformation"/>
    <property type="evidence" value="ECO:0007669"/>
    <property type="project" value="UniProtKB-KW"/>
</dbReference>
<evidence type="ECO:0000256" key="5">
    <source>
        <dbReference type="ARBA" id="ARBA00022989"/>
    </source>
</evidence>
<dbReference type="Gene3D" id="3.30.700.10">
    <property type="entry name" value="Glycoprotein, Type 4 Pilin"/>
    <property type="match status" value="1"/>
</dbReference>
<keyword evidence="4 8" id="KW-0812">Transmembrane</keyword>
<dbReference type="Proteomes" id="UP000310636">
    <property type="component" value="Unassembled WGS sequence"/>
</dbReference>
<protein>
    <submittedName>
        <fullName evidence="9">Prepilin-type N-terminal cleavage/methylation domain-containing protein</fullName>
    </submittedName>
</protein>
<evidence type="ECO:0000256" key="6">
    <source>
        <dbReference type="ARBA" id="ARBA00023136"/>
    </source>
</evidence>
<accession>A0A4V3WFZ8</accession>
<evidence type="ECO:0000256" key="1">
    <source>
        <dbReference type="ARBA" id="ARBA00004167"/>
    </source>
</evidence>
<evidence type="ECO:0000256" key="8">
    <source>
        <dbReference type="SAM" id="Phobius"/>
    </source>
</evidence>
<sequence>MWQATIKLWKNQRGMTLIELMGVVVIIGIIVAIAIPLISSAVSKSRDKADEATIQTVYEAVQRYIIDNEATFGEDTDGASVNVSDLVANGYLQKAPVLQTGDNAGDDILTVVLASRADADAPWVLAATPFTYAP</sequence>
<reference evidence="9 10" key="1">
    <citation type="submission" date="2019-04" db="EMBL/GenBank/DDBJ databases">
        <title>Cohnella sp. nov. isolated from preserved vegetables.</title>
        <authorList>
            <person name="Lin S.-Y."/>
            <person name="Hung M.-H."/>
            <person name="Young C.-C."/>
        </authorList>
    </citation>
    <scope>NUCLEOTIDE SEQUENCE [LARGE SCALE GENOMIC DNA]</scope>
    <source>
        <strain evidence="9 10">CC-MHH1044</strain>
    </source>
</reference>
<dbReference type="NCBIfam" id="TIGR02532">
    <property type="entry name" value="IV_pilin_GFxxxE"/>
    <property type="match status" value="1"/>
</dbReference>
<keyword evidence="3" id="KW-0488">Methylation</keyword>
<dbReference type="PANTHER" id="PTHR30093:SF44">
    <property type="entry name" value="TYPE II SECRETION SYSTEM CORE PROTEIN G"/>
    <property type="match status" value="1"/>
</dbReference>
<dbReference type="PROSITE" id="PS00409">
    <property type="entry name" value="PROKAR_NTER_METHYL"/>
    <property type="match status" value="1"/>
</dbReference>
<keyword evidence="7" id="KW-0178">Competence</keyword>
<keyword evidence="5 8" id="KW-1133">Transmembrane helix</keyword>
<comment type="caution">
    <text evidence="9">The sequence shown here is derived from an EMBL/GenBank/DDBJ whole genome shotgun (WGS) entry which is preliminary data.</text>
</comment>
<name>A0A4V3WFZ8_9BACL</name>
<keyword evidence="6 8" id="KW-0472">Membrane</keyword>
<comment type="subcellular location">
    <subcellularLocation>
        <location evidence="2">Cell surface</location>
    </subcellularLocation>
    <subcellularLocation>
        <location evidence="1">Membrane</location>
        <topology evidence="1">Single-pass membrane protein</topology>
    </subcellularLocation>
</comment>
<dbReference type="SUPFAM" id="SSF54523">
    <property type="entry name" value="Pili subunits"/>
    <property type="match status" value="1"/>
</dbReference>
<feature type="transmembrane region" description="Helical" evidence="8">
    <location>
        <begin position="20"/>
        <end position="38"/>
    </location>
</feature>
<evidence type="ECO:0000256" key="2">
    <source>
        <dbReference type="ARBA" id="ARBA00004241"/>
    </source>
</evidence>
<dbReference type="GO" id="GO:0009986">
    <property type="term" value="C:cell surface"/>
    <property type="evidence" value="ECO:0007669"/>
    <property type="project" value="UniProtKB-SubCell"/>
</dbReference>
<dbReference type="PANTHER" id="PTHR30093">
    <property type="entry name" value="GENERAL SECRETION PATHWAY PROTEIN G"/>
    <property type="match status" value="1"/>
</dbReference>
<gene>
    <name evidence="9" type="ORF">E6C55_07365</name>
</gene>
<evidence type="ECO:0000256" key="3">
    <source>
        <dbReference type="ARBA" id="ARBA00022481"/>
    </source>
</evidence>
<dbReference type="RefSeq" id="WP_136369130.1">
    <property type="nucleotide sequence ID" value="NZ_SSOB01000007.1"/>
</dbReference>
<dbReference type="AlphaFoldDB" id="A0A4V3WFZ8"/>
<dbReference type="GO" id="GO:0015628">
    <property type="term" value="P:protein secretion by the type II secretion system"/>
    <property type="evidence" value="ECO:0007669"/>
    <property type="project" value="InterPro"/>
</dbReference>
<dbReference type="InterPro" id="IPR012902">
    <property type="entry name" value="N_methyl_site"/>
</dbReference>
<evidence type="ECO:0000256" key="7">
    <source>
        <dbReference type="ARBA" id="ARBA00023287"/>
    </source>
</evidence>
<organism evidence="9 10">
    <name type="scientific">Cohnella fermenti</name>
    <dbReference type="NCBI Taxonomy" id="2565925"/>
    <lineage>
        <taxon>Bacteria</taxon>
        <taxon>Bacillati</taxon>
        <taxon>Bacillota</taxon>
        <taxon>Bacilli</taxon>
        <taxon>Bacillales</taxon>
        <taxon>Paenibacillaceae</taxon>
        <taxon>Cohnella</taxon>
    </lineage>
</organism>
<evidence type="ECO:0000313" key="10">
    <source>
        <dbReference type="Proteomes" id="UP000310636"/>
    </source>
</evidence>
<proteinExistence type="predicted"/>
<dbReference type="PRINTS" id="PR00813">
    <property type="entry name" value="BCTERIALGSPG"/>
</dbReference>
<dbReference type="GO" id="GO:0015627">
    <property type="term" value="C:type II protein secretion system complex"/>
    <property type="evidence" value="ECO:0007669"/>
    <property type="project" value="InterPro"/>
</dbReference>
<dbReference type="EMBL" id="SSOB01000007">
    <property type="protein sequence ID" value="THF82192.1"/>
    <property type="molecule type" value="Genomic_DNA"/>
</dbReference>
<keyword evidence="10" id="KW-1185">Reference proteome</keyword>
<dbReference type="OrthoDB" id="2666465at2"/>
<evidence type="ECO:0000313" key="9">
    <source>
        <dbReference type="EMBL" id="THF82192.1"/>
    </source>
</evidence>
<evidence type="ECO:0000256" key="4">
    <source>
        <dbReference type="ARBA" id="ARBA00022692"/>
    </source>
</evidence>